<accession>A0AAV1KM64</accession>
<dbReference type="EMBL" id="CAVLGL010000057">
    <property type="protein sequence ID" value="CAK1583540.1"/>
    <property type="molecule type" value="Genomic_DNA"/>
</dbReference>
<evidence type="ECO:0000313" key="2">
    <source>
        <dbReference type="Proteomes" id="UP001314205"/>
    </source>
</evidence>
<proteinExistence type="predicted"/>
<comment type="caution">
    <text evidence="1">The sequence shown here is derived from an EMBL/GenBank/DDBJ whole genome shotgun (WGS) entry which is preliminary data.</text>
</comment>
<evidence type="ECO:0008006" key="3">
    <source>
        <dbReference type="Google" id="ProtNLM"/>
    </source>
</evidence>
<keyword evidence="2" id="KW-1185">Reference proteome</keyword>
<dbReference type="InterPro" id="IPR052709">
    <property type="entry name" value="Transposase-MT_Hybrid"/>
</dbReference>
<dbReference type="PANTHER" id="PTHR46060">
    <property type="entry name" value="MARINER MOS1 TRANSPOSASE-LIKE PROTEIN"/>
    <property type="match status" value="1"/>
</dbReference>
<evidence type="ECO:0000313" key="1">
    <source>
        <dbReference type="EMBL" id="CAK1583540.1"/>
    </source>
</evidence>
<dbReference type="PANTHER" id="PTHR46060:SF1">
    <property type="entry name" value="MARINER MOS1 TRANSPOSASE-LIKE PROTEIN"/>
    <property type="match status" value="1"/>
</dbReference>
<dbReference type="AlphaFoldDB" id="A0AAV1KM64"/>
<gene>
    <name evidence="1" type="ORF">PARMNEM_LOCUS4923</name>
</gene>
<protein>
    <recommendedName>
        <fullName evidence="3">Histone-lysine N-methyltransferase SETMAR</fullName>
    </recommendedName>
</protein>
<dbReference type="Proteomes" id="UP001314205">
    <property type="component" value="Unassembled WGS sequence"/>
</dbReference>
<sequence length="104" mass="12039">MTEDLAAKQPILVNHSRPLLLDDNARPHTAQQTTTKLDELQLECLRYPPYSSDLSPTDYHFFRILDNSYKENNSTPMRQSKQPSKSLLILVTMVFLLNESINYL</sequence>
<dbReference type="GO" id="GO:0003676">
    <property type="term" value="F:nucleic acid binding"/>
    <property type="evidence" value="ECO:0007669"/>
    <property type="project" value="InterPro"/>
</dbReference>
<name>A0AAV1KM64_9NEOP</name>
<reference evidence="1 2" key="1">
    <citation type="submission" date="2023-11" db="EMBL/GenBank/DDBJ databases">
        <authorList>
            <person name="Hedman E."/>
            <person name="Englund M."/>
            <person name="Stromberg M."/>
            <person name="Nyberg Akerstrom W."/>
            <person name="Nylinder S."/>
            <person name="Jareborg N."/>
            <person name="Kallberg Y."/>
            <person name="Kronander E."/>
        </authorList>
    </citation>
    <scope>NUCLEOTIDE SEQUENCE [LARGE SCALE GENOMIC DNA]</scope>
</reference>
<dbReference type="Gene3D" id="3.30.420.10">
    <property type="entry name" value="Ribonuclease H-like superfamily/Ribonuclease H"/>
    <property type="match status" value="1"/>
</dbReference>
<dbReference type="InterPro" id="IPR036397">
    <property type="entry name" value="RNaseH_sf"/>
</dbReference>
<organism evidence="1 2">
    <name type="scientific">Parnassius mnemosyne</name>
    <name type="common">clouded apollo</name>
    <dbReference type="NCBI Taxonomy" id="213953"/>
    <lineage>
        <taxon>Eukaryota</taxon>
        <taxon>Metazoa</taxon>
        <taxon>Ecdysozoa</taxon>
        <taxon>Arthropoda</taxon>
        <taxon>Hexapoda</taxon>
        <taxon>Insecta</taxon>
        <taxon>Pterygota</taxon>
        <taxon>Neoptera</taxon>
        <taxon>Endopterygota</taxon>
        <taxon>Lepidoptera</taxon>
        <taxon>Glossata</taxon>
        <taxon>Ditrysia</taxon>
        <taxon>Papilionoidea</taxon>
        <taxon>Papilionidae</taxon>
        <taxon>Parnassiinae</taxon>
        <taxon>Parnassini</taxon>
        <taxon>Parnassius</taxon>
        <taxon>Driopa</taxon>
    </lineage>
</organism>